<accession>A3ZY61</accession>
<feature type="signal peptide" evidence="1">
    <location>
        <begin position="1"/>
        <end position="18"/>
    </location>
</feature>
<dbReference type="STRING" id="314230.DSM3645_26654"/>
<feature type="chain" id="PRO_5002665031" description="DUF4159 domain-containing protein" evidence="1">
    <location>
        <begin position="19"/>
        <end position="235"/>
    </location>
</feature>
<protein>
    <recommendedName>
        <fullName evidence="2">DUF4159 domain-containing protein</fullName>
    </recommendedName>
</protein>
<comment type="caution">
    <text evidence="3">The sequence shown here is derived from an EMBL/GenBank/DDBJ whole genome shotgun (WGS) entry which is preliminary data.</text>
</comment>
<keyword evidence="1" id="KW-0732">Signal</keyword>
<name>A3ZY61_9BACT</name>
<dbReference type="Pfam" id="PF13709">
    <property type="entry name" value="DUF4159"/>
    <property type="match status" value="1"/>
</dbReference>
<sequence length="235" mass="25386">MTLSLVALLLGIAPHSRAADSATDTPVAGAAIPDSAQTGGEAESIVQVANLVYAGVRSSKCFSDHFLILAEQETAISTSRRFHAVKLASERLYDYPMVIMTGEGAFELPESERQSLRRYIERGGFLLASAGCSSEEWNRSFRAEMAEIFPTHALTPLNLEHPIFHTVSDITELTANHGSPQPIEGVSISGRIGVIFSQDGLNDTRHTQGCCCCGGNEIRNAEKINVNILAYALTY</sequence>
<dbReference type="eggNOG" id="COG1657">
    <property type="taxonomic scope" value="Bacteria"/>
</dbReference>
<dbReference type="Proteomes" id="UP000004358">
    <property type="component" value="Unassembled WGS sequence"/>
</dbReference>
<dbReference type="AlphaFoldDB" id="A3ZY61"/>
<dbReference type="InterPro" id="IPR025297">
    <property type="entry name" value="DUF4159"/>
</dbReference>
<evidence type="ECO:0000256" key="1">
    <source>
        <dbReference type="SAM" id="SignalP"/>
    </source>
</evidence>
<dbReference type="InterPro" id="IPR029062">
    <property type="entry name" value="Class_I_gatase-like"/>
</dbReference>
<gene>
    <name evidence="3" type="ORF">DSM3645_26654</name>
</gene>
<evidence type="ECO:0000313" key="4">
    <source>
        <dbReference type="Proteomes" id="UP000004358"/>
    </source>
</evidence>
<reference evidence="3 4" key="1">
    <citation type="submission" date="2006-02" db="EMBL/GenBank/DDBJ databases">
        <authorList>
            <person name="Amann R."/>
            <person name="Ferriera S."/>
            <person name="Johnson J."/>
            <person name="Kravitz S."/>
            <person name="Halpern A."/>
            <person name="Remington K."/>
            <person name="Beeson K."/>
            <person name="Tran B."/>
            <person name="Rogers Y.-H."/>
            <person name="Friedman R."/>
            <person name="Venter J.C."/>
        </authorList>
    </citation>
    <scope>NUCLEOTIDE SEQUENCE [LARGE SCALE GENOMIC DNA]</scope>
    <source>
        <strain evidence="3 4">DSM 3645</strain>
    </source>
</reference>
<feature type="domain" description="DUF4159" evidence="2">
    <location>
        <begin position="68"/>
        <end position="233"/>
    </location>
</feature>
<proteinExistence type="predicted"/>
<evidence type="ECO:0000313" key="3">
    <source>
        <dbReference type="EMBL" id="EAQ78532.1"/>
    </source>
</evidence>
<dbReference type="HOGENOM" id="CLU_1150999_0_0_0"/>
<dbReference type="Gene3D" id="3.40.50.12140">
    <property type="entry name" value="Domain of unknown function DUF4159"/>
    <property type="match status" value="1"/>
</dbReference>
<evidence type="ECO:0000259" key="2">
    <source>
        <dbReference type="Pfam" id="PF13709"/>
    </source>
</evidence>
<dbReference type="SUPFAM" id="SSF52317">
    <property type="entry name" value="Class I glutamine amidotransferase-like"/>
    <property type="match status" value="1"/>
</dbReference>
<dbReference type="EMBL" id="AANZ01000020">
    <property type="protein sequence ID" value="EAQ78532.1"/>
    <property type="molecule type" value="Genomic_DNA"/>
</dbReference>
<organism evidence="3 4">
    <name type="scientific">Blastopirellula marina DSM 3645</name>
    <dbReference type="NCBI Taxonomy" id="314230"/>
    <lineage>
        <taxon>Bacteria</taxon>
        <taxon>Pseudomonadati</taxon>
        <taxon>Planctomycetota</taxon>
        <taxon>Planctomycetia</taxon>
        <taxon>Pirellulales</taxon>
        <taxon>Pirellulaceae</taxon>
        <taxon>Blastopirellula</taxon>
    </lineage>
</organism>